<organism evidence="3 4">
    <name type="scientific">Pilimelia anulata</name>
    <dbReference type="NCBI Taxonomy" id="53371"/>
    <lineage>
        <taxon>Bacteria</taxon>
        <taxon>Bacillati</taxon>
        <taxon>Actinomycetota</taxon>
        <taxon>Actinomycetes</taxon>
        <taxon>Micromonosporales</taxon>
        <taxon>Micromonosporaceae</taxon>
        <taxon>Pilimelia</taxon>
    </lineage>
</organism>
<accession>A0A8J3BDH6</accession>
<dbReference type="PROSITE" id="PS50943">
    <property type="entry name" value="HTH_CROC1"/>
    <property type="match status" value="1"/>
</dbReference>
<reference evidence="3" key="2">
    <citation type="submission" date="2020-09" db="EMBL/GenBank/DDBJ databases">
        <authorList>
            <person name="Sun Q."/>
            <person name="Ohkuma M."/>
        </authorList>
    </citation>
    <scope>NUCLEOTIDE SEQUENCE</scope>
    <source>
        <strain evidence="3">JCM 3090</strain>
    </source>
</reference>
<feature type="domain" description="HTH cro/C1-type" evidence="2">
    <location>
        <begin position="26"/>
        <end position="80"/>
    </location>
</feature>
<dbReference type="Proteomes" id="UP000649739">
    <property type="component" value="Unassembled WGS sequence"/>
</dbReference>
<dbReference type="SUPFAM" id="SSF47413">
    <property type="entry name" value="lambda repressor-like DNA-binding domains"/>
    <property type="match status" value="1"/>
</dbReference>
<feature type="compositionally biased region" description="Polar residues" evidence="1">
    <location>
        <begin position="112"/>
        <end position="134"/>
    </location>
</feature>
<gene>
    <name evidence="3" type="ORF">GCM10010123_27920</name>
</gene>
<reference evidence="3" key="1">
    <citation type="journal article" date="2014" name="Int. J. Syst. Evol. Microbiol.">
        <title>Complete genome sequence of Corynebacterium casei LMG S-19264T (=DSM 44701T), isolated from a smear-ripened cheese.</title>
        <authorList>
            <consortium name="US DOE Joint Genome Institute (JGI-PGF)"/>
            <person name="Walter F."/>
            <person name="Albersmeier A."/>
            <person name="Kalinowski J."/>
            <person name="Ruckert C."/>
        </authorList>
    </citation>
    <scope>NUCLEOTIDE SEQUENCE</scope>
    <source>
        <strain evidence="3">JCM 3090</strain>
    </source>
</reference>
<protein>
    <recommendedName>
        <fullName evidence="2">HTH cro/C1-type domain-containing protein</fullName>
    </recommendedName>
</protein>
<name>A0A8J3BDH6_9ACTN</name>
<dbReference type="EMBL" id="BMQB01000005">
    <property type="protein sequence ID" value="GGJ96351.1"/>
    <property type="molecule type" value="Genomic_DNA"/>
</dbReference>
<dbReference type="InterPro" id="IPR010982">
    <property type="entry name" value="Lambda_DNA-bd_dom_sf"/>
</dbReference>
<keyword evidence="4" id="KW-1185">Reference proteome</keyword>
<dbReference type="SMART" id="SM00530">
    <property type="entry name" value="HTH_XRE"/>
    <property type="match status" value="1"/>
</dbReference>
<evidence type="ECO:0000259" key="2">
    <source>
        <dbReference type="PROSITE" id="PS50943"/>
    </source>
</evidence>
<proteinExistence type="predicted"/>
<comment type="caution">
    <text evidence="3">The sequence shown here is derived from an EMBL/GenBank/DDBJ whole genome shotgun (WGS) entry which is preliminary data.</text>
</comment>
<dbReference type="GO" id="GO:0003677">
    <property type="term" value="F:DNA binding"/>
    <property type="evidence" value="ECO:0007669"/>
    <property type="project" value="InterPro"/>
</dbReference>
<evidence type="ECO:0000313" key="4">
    <source>
        <dbReference type="Proteomes" id="UP000649739"/>
    </source>
</evidence>
<evidence type="ECO:0000256" key="1">
    <source>
        <dbReference type="SAM" id="MobiDB-lite"/>
    </source>
</evidence>
<dbReference type="AlphaFoldDB" id="A0A8J3BDH6"/>
<dbReference type="Gene3D" id="1.10.260.40">
    <property type="entry name" value="lambda repressor-like DNA-binding domains"/>
    <property type="match status" value="1"/>
</dbReference>
<evidence type="ECO:0000313" key="3">
    <source>
        <dbReference type="EMBL" id="GGJ96351.1"/>
    </source>
</evidence>
<feature type="region of interest" description="Disordered" evidence="1">
    <location>
        <begin position="111"/>
        <end position="148"/>
    </location>
</feature>
<sequence length="148" mass="16270">MARATKAAHPTAVSPMIRRRRLAGELRSLRERAGLTAEQLAREAGKSRSMLSRFETADRVPTVADVSDLLRALGTAGVAVDDARWHELVQMASDAGERGWWESFGPGMGARQQFTQTWSTAPPPCRSTSYSSFPDFSRPPRTRAPARS</sequence>
<dbReference type="CDD" id="cd00093">
    <property type="entry name" value="HTH_XRE"/>
    <property type="match status" value="1"/>
</dbReference>
<dbReference type="InterPro" id="IPR001387">
    <property type="entry name" value="Cro/C1-type_HTH"/>
</dbReference>
<dbReference type="Pfam" id="PF13560">
    <property type="entry name" value="HTH_31"/>
    <property type="match status" value="1"/>
</dbReference>